<dbReference type="SUPFAM" id="SSF57667">
    <property type="entry name" value="beta-beta-alpha zinc fingers"/>
    <property type="match status" value="1"/>
</dbReference>
<feature type="domain" description="C2H2-type" evidence="9">
    <location>
        <begin position="179"/>
        <end position="206"/>
    </location>
</feature>
<name>A0AAV8QZG7_ENSVE</name>
<protein>
    <recommendedName>
        <fullName evidence="9">C2H2-type domain-containing protein</fullName>
    </recommendedName>
</protein>
<comment type="caution">
    <text evidence="10">The sequence shown here is derived from an EMBL/GenBank/DDBJ whole genome shotgun (WGS) entry which is preliminary data.</text>
</comment>
<organism evidence="10 11">
    <name type="scientific">Ensete ventricosum</name>
    <name type="common">Abyssinian banana</name>
    <name type="synonym">Musa ensete</name>
    <dbReference type="NCBI Taxonomy" id="4639"/>
    <lineage>
        <taxon>Eukaryota</taxon>
        <taxon>Viridiplantae</taxon>
        <taxon>Streptophyta</taxon>
        <taxon>Embryophyta</taxon>
        <taxon>Tracheophyta</taxon>
        <taxon>Spermatophyta</taxon>
        <taxon>Magnoliopsida</taxon>
        <taxon>Liliopsida</taxon>
        <taxon>Zingiberales</taxon>
        <taxon>Musaceae</taxon>
        <taxon>Ensete</taxon>
    </lineage>
</organism>
<feature type="compositionally biased region" description="Basic and acidic residues" evidence="8">
    <location>
        <begin position="24"/>
        <end position="38"/>
    </location>
</feature>
<evidence type="ECO:0000313" key="11">
    <source>
        <dbReference type="Proteomes" id="UP001222027"/>
    </source>
</evidence>
<evidence type="ECO:0000256" key="6">
    <source>
        <dbReference type="ARBA" id="ARBA00023163"/>
    </source>
</evidence>
<evidence type="ECO:0000256" key="8">
    <source>
        <dbReference type="SAM" id="MobiDB-lite"/>
    </source>
</evidence>
<evidence type="ECO:0000256" key="3">
    <source>
        <dbReference type="ARBA" id="ARBA00022771"/>
    </source>
</evidence>
<evidence type="ECO:0000256" key="4">
    <source>
        <dbReference type="ARBA" id="ARBA00022833"/>
    </source>
</evidence>
<evidence type="ECO:0000313" key="10">
    <source>
        <dbReference type="EMBL" id="KAJ8483824.1"/>
    </source>
</evidence>
<dbReference type="Gene3D" id="3.30.160.60">
    <property type="entry name" value="Classic Zinc Finger"/>
    <property type="match status" value="1"/>
</dbReference>
<feature type="compositionally biased region" description="Pro residues" evidence="8">
    <location>
        <begin position="336"/>
        <end position="350"/>
    </location>
</feature>
<dbReference type="GO" id="GO:0008270">
    <property type="term" value="F:zinc ion binding"/>
    <property type="evidence" value="ECO:0007669"/>
    <property type="project" value="UniProtKB-KW"/>
</dbReference>
<sequence>MAVDAVDAAANRDETPPPSPSHLAESHEKNNGSERHDSSASPSSVTPEKDADGSRFHDFTKDELYAAFCLVMLSRGFFGGRGDFERDDVLPTLEQPLQSQDPAPEHQTQRSPPKKPQTQRSPPKKPQTLSLGERRTQRSPLKEPLTLTLAPKGKQTVQKPPSEEQQKQAKTSPSNVESHICSECGKGFRSFQALGGHMTRHRKPASATLKREKAGEDAAFSVSTNGAASASSAGDGKTHECKLCYKSFSTGQALGGHMRCHYDGAVGDGRSTASNGVTIAALSSSAPAGSGNNRWFDLNQLPSPPQFPKRKEAEEEATSHLASVPKKPRLSTAGIGPPPPPPPPSLHSFF</sequence>
<evidence type="ECO:0000256" key="1">
    <source>
        <dbReference type="ARBA" id="ARBA00022723"/>
    </source>
</evidence>
<dbReference type="InterPro" id="IPR036236">
    <property type="entry name" value="Znf_C2H2_sf"/>
</dbReference>
<proteinExistence type="predicted"/>
<dbReference type="Proteomes" id="UP001222027">
    <property type="component" value="Unassembled WGS sequence"/>
</dbReference>
<dbReference type="SMART" id="SM00355">
    <property type="entry name" value="ZnF_C2H2"/>
    <property type="match status" value="2"/>
</dbReference>
<evidence type="ECO:0000256" key="2">
    <source>
        <dbReference type="ARBA" id="ARBA00022737"/>
    </source>
</evidence>
<dbReference type="AlphaFoldDB" id="A0AAV8QZG7"/>
<keyword evidence="3 7" id="KW-0863">Zinc-finger</keyword>
<dbReference type="EMBL" id="JAQQAF010000005">
    <property type="protein sequence ID" value="KAJ8483824.1"/>
    <property type="molecule type" value="Genomic_DNA"/>
</dbReference>
<dbReference type="PROSITE" id="PS00028">
    <property type="entry name" value="ZINC_FINGER_C2H2_1"/>
    <property type="match status" value="2"/>
</dbReference>
<dbReference type="PANTHER" id="PTHR45988:SF1">
    <property type="entry name" value="ZINC FINGER PROTEIN AZF2"/>
    <property type="match status" value="1"/>
</dbReference>
<keyword evidence="4" id="KW-0862">Zinc</keyword>
<evidence type="ECO:0000256" key="5">
    <source>
        <dbReference type="ARBA" id="ARBA00023015"/>
    </source>
</evidence>
<keyword evidence="5" id="KW-0805">Transcription regulation</keyword>
<feature type="region of interest" description="Disordered" evidence="8">
    <location>
        <begin position="80"/>
        <end position="179"/>
    </location>
</feature>
<dbReference type="PANTHER" id="PTHR45988">
    <property type="entry name" value="C2H2 TYPE ZINC FINGER TRANSCRIPTION FACTOR FAMILY-RELATED"/>
    <property type="match status" value="1"/>
</dbReference>
<gene>
    <name evidence="10" type="ORF">OPV22_016309</name>
</gene>
<dbReference type="InterPro" id="IPR013087">
    <property type="entry name" value="Znf_C2H2_type"/>
</dbReference>
<feature type="region of interest" description="Disordered" evidence="8">
    <location>
        <begin position="285"/>
        <end position="350"/>
    </location>
</feature>
<keyword evidence="2" id="KW-0677">Repeat</keyword>
<dbReference type="PROSITE" id="PS50157">
    <property type="entry name" value="ZINC_FINGER_C2H2_2"/>
    <property type="match status" value="2"/>
</dbReference>
<dbReference type="GO" id="GO:0000976">
    <property type="term" value="F:transcription cis-regulatory region binding"/>
    <property type="evidence" value="ECO:0007669"/>
    <property type="project" value="TreeGrafter"/>
</dbReference>
<dbReference type="GO" id="GO:0005634">
    <property type="term" value="C:nucleus"/>
    <property type="evidence" value="ECO:0007669"/>
    <property type="project" value="TreeGrafter"/>
</dbReference>
<feature type="domain" description="C2H2-type" evidence="9">
    <location>
        <begin position="239"/>
        <end position="261"/>
    </location>
</feature>
<evidence type="ECO:0000259" key="9">
    <source>
        <dbReference type="PROSITE" id="PS50157"/>
    </source>
</evidence>
<keyword evidence="11" id="KW-1185">Reference proteome</keyword>
<accession>A0AAV8QZG7</accession>
<evidence type="ECO:0000256" key="7">
    <source>
        <dbReference type="PROSITE-ProRule" id="PRU00042"/>
    </source>
</evidence>
<dbReference type="InterPro" id="IPR044653">
    <property type="entry name" value="AZF1/2/3-like"/>
</dbReference>
<feature type="compositionally biased region" description="Polar residues" evidence="8">
    <location>
        <begin position="168"/>
        <end position="177"/>
    </location>
</feature>
<reference evidence="10 11" key="1">
    <citation type="submission" date="2022-12" db="EMBL/GenBank/DDBJ databases">
        <title>Chromosome-scale assembly of the Ensete ventricosum genome.</title>
        <authorList>
            <person name="Dussert Y."/>
            <person name="Stocks J."/>
            <person name="Wendawek A."/>
            <person name="Woldeyes F."/>
            <person name="Nichols R.A."/>
            <person name="Borrell J.S."/>
        </authorList>
    </citation>
    <scope>NUCLEOTIDE SEQUENCE [LARGE SCALE GENOMIC DNA]</scope>
    <source>
        <strain evidence="11">cv. Maze</strain>
        <tissue evidence="10">Seeds</tissue>
    </source>
</reference>
<keyword evidence="1" id="KW-0479">Metal-binding</keyword>
<dbReference type="GO" id="GO:0003700">
    <property type="term" value="F:DNA-binding transcription factor activity"/>
    <property type="evidence" value="ECO:0007669"/>
    <property type="project" value="InterPro"/>
</dbReference>
<keyword evidence="6" id="KW-0804">Transcription</keyword>
<dbReference type="Pfam" id="PF13912">
    <property type="entry name" value="zf-C2H2_6"/>
    <property type="match status" value="2"/>
</dbReference>
<feature type="region of interest" description="Disordered" evidence="8">
    <location>
        <begin position="1"/>
        <end position="55"/>
    </location>
</feature>